<sequence length="176" mass="19623">MDPEIDPIPLFRQSSPRRFVMRNLASAGIFAVALITGTLVQAQTYEQSLAAVEQGNDRAAFTGFKKLAEQGHTKSQFQLGMMYRNGLGVPEDDRQAVAWYRKAADKGDANAQYNLGEIYRNDKGALKDEQAAYFWLLLASAQGHQNAARNRDFVARRLTPEKRAAVEAAAHKWHPS</sequence>
<reference evidence="2" key="1">
    <citation type="journal article" date="2019" name="Int. J. Syst. Evol. Microbiol.">
        <title>The Global Catalogue of Microorganisms (GCM) 10K type strain sequencing project: providing services to taxonomists for standard genome sequencing and annotation.</title>
        <authorList>
            <consortium name="The Broad Institute Genomics Platform"/>
            <consortium name="The Broad Institute Genome Sequencing Center for Infectious Disease"/>
            <person name="Wu L."/>
            <person name="Ma J."/>
        </authorList>
    </citation>
    <scope>NUCLEOTIDE SEQUENCE [LARGE SCALE GENOMIC DNA]</scope>
    <source>
        <strain evidence="2">CGMCC 4.7277</strain>
    </source>
</reference>
<organism evidence="1 2">
    <name type="scientific">Polaromonas jejuensis</name>
    <dbReference type="NCBI Taxonomy" id="457502"/>
    <lineage>
        <taxon>Bacteria</taxon>
        <taxon>Pseudomonadati</taxon>
        <taxon>Pseudomonadota</taxon>
        <taxon>Betaproteobacteria</taxon>
        <taxon>Burkholderiales</taxon>
        <taxon>Comamonadaceae</taxon>
        <taxon>Polaromonas</taxon>
    </lineage>
</organism>
<protein>
    <submittedName>
        <fullName evidence="1">Tetratricopeptide repeat protein</fullName>
    </submittedName>
</protein>
<dbReference type="Pfam" id="PF08238">
    <property type="entry name" value="Sel1"/>
    <property type="match status" value="2"/>
</dbReference>
<keyword evidence="2" id="KW-1185">Reference proteome</keyword>
<accession>A0ABW0QF71</accession>
<dbReference type="InterPro" id="IPR006597">
    <property type="entry name" value="Sel1-like"/>
</dbReference>
<name>A0ABW0QF71_9BURK</name>
<dbReference type="Gene3D" id="1.25.40.10">
    <property type="entry name" value="Tetratricopeptide repeat domain"/>
    <property type="match status" value="1"/>
</dbReference>
<proteinExistence type="predicted"/>
<gene>
    <name evidence="1" type="ORF">ACFPP7_21740</name>
</gene>
<dbReference type="SUPFAM" id="SSF81901">
    <property type="entry name" value="HCP-like"/>
    <property type="match status" value="1"/>
</dbReference>
<evidence type="ECO:0000313" key="2">
    <source>
        <dbReference type="Proteomes" id="UP001596084"/>
    </source>
</evidence>
<dbReference type="PANTHER" id="PTHR43628:SF1">
    <property type="entry name" value="CHITIN SYNTHASE REGULATORY FACTOR 2-RELATED"/>
    <property type="match status" value="1"/>
</dbReference>
<dbReference type="PANTHER" id="PTHR43628">
    <property type="entry name" value="ACTIVATOR OF C KINASE PROTEIN 1-RELATED"/>
    <property type="match status" value="1"/>
</dbReference>
<dbReference type="RefSeq" id="WP_084389428.1">
    <property type="nucleotide sequence ID" value="NZ_JBHSMX010000065.1"/>
</dbReference>
<dbReference type="SMART" id="SM00671">
    <property type="entry name" value="SEL1"/>
    <property type="match status" value="2"/>
</dbReference>
<dbReference type="InterPro" id="IPR052945">
    <property type="entry name" value="Mitotic_Regulator"/>
</dbReference>
<dbReference type="EMBL" id="JBHSMX010000065">
    <property type="protein sequence ID" value="MFC5523516.1"/>
    <property type="molecule type" value="Genomic_DNA"/>
</dbReference>
<evidence type="ECO:0000313" key="1">
    <source>
        <dbReference type="EMBL" id="MFC5523516.1"/>
    </source>
</evidence>
<dbReference type="InterPro" id="IPR011990">
    <property type="entry name" value="TPR-like_helical_dom_sf"/>
</dbReference>
<comment type="caution">
    <text evidence="1">The sequence shown here is derived from an EMBL/GenBank/DDBJ whole genome shotgun (WGS) entry which is preliminary data.</text>
</comment>
<dbReference type="Proteomes" id="UP001596084">
    <property type="component" value="Unassembled WGS sequence"/>
</dbReference>